<organism evidence="3 4">
    <name type="scientific">Trichophyton verrucosum (strain HKI 0517)</name>
    <dbReference type="NCBI Taxonomy" id="663202"/>
    <lineage>
        <taxon>Eukaryota</taxon>
        <taxon>Fungi</taxon>
        <taxon>Dikarya</taxon>
        <taxon>Ascomycota</taxon>
        <taxon>Pezizomycotina</taxon>
        <taxon>Eurotiomycetes</taxon>
        <taxon>Eurotiomycetidae</taxon>
        <taxon>Onygenales</taxon>
        <taxon>Arthrodermataceae</taxon>
        <taxon>Trichophyton</taxon>
    </lineage>
</organism>
<dbReference type="RefSeq" id="XP_003023937.1">
    <property type="nucleotide sequence ID" value="XM_003023891.1"/>
</dbReference>
<dbReference type="GeneID" id="9582670"/>
<feature type="compositionally biased region" description="Low complexity" evidence="1">
    <location>
        <begin position="89"/>
        <end position="100"/>
    </location>
</feature>
<name>D4D464_TRIVH</name>
<keyword evidence="2" id="KW-1133">Transmembrane helix</keyword>
<sequence length="465" mass="50347">MAARRQAPEDPMATPLAVQPPIQATPTWPANPAIPGAPISQPPNTINTWTAPPEASPTSQYVPGAGMTSVVPILTSPAGTKHPKATEQYPPTTATYSPPTESLQPSHPPLHKKPQTTGFSTGILVGAIGGSIVGSTLLTLIAAYLFFGRRKSRGGNNLEGRQTREPLADKNYDLETACSPEHFSSNVPFAGNTDKTNTVGSLDLHAEKSGLGNYIPSPADDKTVESRILTVFDHLALHVENYYTSSSRSNSESEQLSQCVAMLSSYNSPFLPAPVVSLLSQSNDCEPIIKHCLVQSLIPATFHAAPSSASRSEVTSFLPPPFTAGRDFHEMQLQDQEESQVHFYWRMLTARSYRGVPDTQKQAYLSTRAENISQAVNAFTAAFRPFANPQHRESERIRHLTKVIEDAAELGIWLFEQPCGFQFIWSNLAAGQVVVSPAVVKVSDGHGKLLQTTKTIVKADTACYS</sequence>
<dbReference type="AlphaFoldDB" id="D4D464"/>
<evidence type="ECO:0000313" key="3">
    <source>
        <dbReference type="EMBL" id="EFE43319.1"/>
    </source>
</evidence>
<keyword evidence="2" id="KW-0812">Transmembrane</keyword>
<dbReference type="HOGENOM" id="CLU_039063_0_0_1"/>
<dbReference type="EMBL" id="ACYE01000100">
    <property type="protein sequence ID" value="EFE43319.1"/>
    <property type="molecule type" value="Genomic_DNA"/>
</dbReference>
<keyword evidence="4" id="KW-1185">Reference proteome</keyword>
<proteinExistence type="predicted"/>
<reference evidence="4" key="1">
    <citation type="journal article" date="2011" name="Genome Biol.">
        <title>Comparative and functional genomics provide insights into the pathogenicity of dermatophytic fungi.</title>
        <authorList>
            <person name="Burmester A."/>
            <person name="Shelest E."/>
            <person name="Gloeckner G."/>
            <person name="Heddergott C."/>
            <person name="Schindler S."/>
            <person name="Staib P."/>
            <person name="Heidel A."/>
            <person name="Felder M."/>
            <person name="Petzold A."/>
            <person name="Szafranski K."/>
            <person name="Feuermann M."/>
            <person name="Pedruzzi I."/>
            <person name="Priebe S."/>
            <person name="Groth M."/>
            <person name="Winkler R."/>
            <person name="Li W."/>
            <person name="Kniemeyer O."/>
            <person name="Schroeckh V."/>
            <person name="Hertweck C."/>
            <person name="Hube B."/>
            <person name="White T.C."/>
            <person name="Platzer M."/>
            <person name="Guthke R."/>
            <person name="Heitman J."/>
            <person name="Woestemeyer J."/>
            <person name="Zipfel P.F."/>
            <person name="Monod M."/>
            <person name="Brakhage A.A."/>
        </authorList>
    </citation>
    <scope>NUCLEOTIDE SEQUENCE [LARGE SCALE GENOMIC DNA]</scope>
    <source>
        <strain evidence="4">HKI 0517</strain>
    </source>
</reference>
<keyword evidence="2" id="KW-0472">Membrane</keyword>
<accession>D4D464</accession>
<evidence type="ECO:0000256" key="2">
    <source>
        <dbReference type="SAM" id="Phobius"/>
    </source>
</evidence>
<dbReference type="OrthoDB" id="5421765at2759"/>
<feature type="transmembrane region" description="Helical" evidence="2">
    <location>
        <begin position="123"/>
        <end position="147"/>
    </location>
</feature>
<feature type="region of interest" description="Disordered" evidence="1">
    <location>
        <begin position="1"/>
        <end position="110"/>
    </location>
</feature>
<comment type="caution">
    <text evidence="3">The sequence shown here is derived from an EMBL/GenBank/DDBJ whole genome shotgun (WGS) entry which is preliminary data.</text>
</comment>
<gene>
    <name evidence="3" type="ORF">TRV_01878</name>
</gene>
<dbReference type="KEGG" id="tve:TRV_01878"/>
<evidence type="ECO:0000313" key="4">
    <source>
        <dbReference type="Proteomes" id="UP000008383"/>
    </source>
</evidence>
<evidence type="ECO:0000256" key="1">
    <source>
        <dbReference type="SAM" id="MobiDB-lite"/>
    </source>
</evidence>
<dbReference type="Proteomes" id="UP000008383">
    <property type="component" value="Unassembled WGS sequence"/>
</dbReference>
<protein>
    <submittedName>
        <fullName evidence="3">Uncharacterized protein</fullName>
    </submittedName>
</protein>
<feature type="compositionally biased region" description="Polar residues" evidence="1">
    <location>
        <begin position="42"/>
        <end position="61"/>
    </location>
</feature>